<reference evidence="1 2" key="1">
    <citation type="journal article" date="2012" name="Genome Biol.">
        <title>Sequencing three crocodilian genomes to illuminate the evolution of archosaurs and amniotes.</title>
        <authorList>
            <person name="St John J.A."/>
            <person name="Braun E.L."/>
            <person name="Isberg S.R."/>
            <person name="Miles L.G."/>
            <person name="Chong A.Y."/>
            <person name="Gongora J."/>
            <person name="Dalzell P."/>
            <person name="Moran C."/>
            <person name="Bed'hom B."/>
            <person name="Abzhanov A."/>
            <person name="Burgess S.C."/>
            <person name="Cooksey A.M."/>
            <person name="Castoe T.A."/>
            <person name="Crawford N.G."/>
            <person name="Densmore L.D."/>
            <person name="Drew J.C."/>
            <person name="Edwards S.V."/>
            <person name="Faircloth B.C."/>
            <person name="Fujita M.K."/>
            <person name="Greenwold M.J."/>
            <person name="Hoffmann F.G."/>
            <person name="Howard J.M."/>
            <person name="Iguchi T."/>
            <person name="Janes D.E."/>
            <person name="Khan S.Y."/>
            <person name="Kohno S."/>
            <person name="de Koning A.J."/>
            <person name="Lance S.L."/>
            <person name="McCarthy F.M."/>
            <person name="McCormack J.E."/>
            <person name="Merchant M.E."/>
            <person name="Peterson D.G."/>
            <person name="Pollock D.D."/>
            <person name="Pourmand N."/>
            <person name="Raney B.J."/>
            <person name="Roessler K.A."/>
            <person name="Sanford J.R."/>
            <person name="Sawyer R.H."/>
            <person name="Schmidt C.J."/>
            <person name="Triplett E.W."/>
            <person name="Tuberville T.D."/>
            <person name="Venegas-Anaya M."/>
            <person name="Howard J.T."/>
            <person name="Jarvis E.D."/>
            <person name="Guillette L.J.Jr."/>
            <person name="Glenn T.C."/>
            <person name="Green R.E."/>
            <person name="Ray D.A."/>
        </authorList>
    </citation>
    <scope>NUCLEOTIDE SEQUENCE [LARGE SCALE GENOMIC DNA]</scope>
    <source>
        <strain evidence="1">KSC_2009_1</strain>
    </source>
</reference>
<gene>
    <name evidence="1" type="ORF">Y1Q_0009696</name>
</gene>
<comment type="caution">
    <text evidence="1">The sequence shown here is derived from an EMBL/GenBank/DDBJ whole genome shotgun (WGS) entry which is preliminary data.</text>
</comment>
<keyword evidence="2" id="KW-1185">Reference proteome</keyword>
<organism evidence="1 2">
    <name type="scientific">Alligator mississippiensis</name>
    <name type="common">American alligator</name>
    <dbReference type="NCBI Taxonomy" id="8496"/>
    <lineage>
        <taxon>Eukaryota</taxon>
        <taxon>Metazoa</taxon>
        <taxon>Chordata</taxon>
        <taxon>Craniata</taxon>
        <taxon>Vertebrata</taxon>
        <taxon>Euteleostomi</taxon>
        <taxon>Archelosauria</taxon>
        <taxon>Archosauria</taxon>
        <taxon>Crocodylia</taxon>
        <taxon>Alligatoridae</taxon>
        <taxon>Alligatorinae</taxon>
        <taxon>Alligator</taxon>
    </lineage>
</organism>
<protein>
    <submittedName>
        <fullName evidence="1">Uncharacterized protein</fullName>
    </submittedName>
</protein>
<dbReference type="AlphaFoldDB" id="A0A151MWL1"/>
<dbReference type="EMBL" id="AKHW03004724">
    <property type="protein sequence ID" value="KYO28838.1"/>
    <property type="molecule type" value="Genomic_DNA"/>
</dbReference>
<dbReference type="Proteomes" id="UP000050525">
    <property type="component" value="Unassembled WGS sequence"/>
</dbReference>
<name>A0A151MWL1_ALLMI</name>
<evidence type="ECO:0000313" key="2">
    <source>
        <dbReference type="Proteomes" id="UP000050525"/>
    </source>
</evidence>
<accession>A0A151MWL1</accession>
<sequence length="92" mass="10668">MVLLSFPPKTSKETIKYLFLSRNTERSYQPKGYNICKRMEALMKTPCRRLGLAFHLPVKIHEARLRSPSGISSEKEIKTDFTPIDTQTLRII</sequence>
<evidence type="ECO:0000313" key="1">
    <source>
        <dbReference type="EMBL" id="KYO28838.1"/>
    </source>
</evidence>
<proteinExistence type="predicted"/>